<dbReference type="SUPFAM" id="SSF53756">
    <property type="entry name" value="UDP-Glycosyltransferase/glycogen phosphorylase"/>
    <property type="match status" value="1"/>
</dbReference>
<accession>A0A3L9L0R9</accession>
<keyword evidence="3" id="KW-1185">Reference proteome</keyword>
<evidence type="ECO:0000313" key="2">
    <source>
        <dbReference type="EMBL" id="RLY92280.1"/>
    </source>
</evidence>
<dbReference type="EMBL" id="RDEX01000002">
    <property type="protein sequence ID" value="RLY92280.1"/>
    <property type="molecule type" value="Genomic_DNA"/>
</dbReference>
<feature type="region of interest" description="Disordered" evidence="1">
    <location>
        <begin position="360"/>
        <end position="380"/>
    </location>
</feature>
<protein>
    <submittedName>
        <fullName evidence="2">Glycosyltransferase</fullName>
    </submittedName>
</protein>
<evidence type="ECO:0000256" key="1">
    <source>
        <dbReference type="SAM" id="MobiDB-lite"/>
    </source>
</evidence>
<proteinExistence type="predicted"/>
<dbReference type="RefSeq" id="WP_121845474.1">
    <property type="nucleotide sequence ID" value="NZ_PHOA01000017.1"/>
</dbReference>
<dbReference type="Gene3D" id="3.40.50.2000">
    <property type="entry name" value="Glycogen Phosphorylase B"/>
    <property type="match status" value="1"/>
</dbReference>
<sequence length="395" mass="41137">MSSESGLPGCPRDIVVVCPTEYGGQLEHAADLALALDASPDVAAVSLVSRPGAREYLGWAAEHPVRVVETVPPRRTRVPRSAPGRALRAGLQVLDLVREHLAVRAVAARASHDAVLALDSTKYPLPAVLRARRAQRTAVFVHNAQPHFDLGSAGLRERVLLWLDRACARRADRVVTHGREQAEIIRGYTTRPVTAVDLPVSSRLDPGAPAAPAAAATGPYALCIGEVRANKGIELAVVAAGEAGVPLLVRGKAESPELAAELAALARRHPSVDVVDRFLSRDEFAGYVKDAAVIVLPYTHFDAHSGVLAKAVGAGTPVVASDLASLRAQAGDYAGFRAADVHDAAAFGAALRDAFDDAVRTRGAPPSAPGGATPGADVHADWGPSVAAVLGTERA</sequence>
<dbReference type="PANTHER" id="PTHR12526">
    <property type="entry name" value="GLYCOSYLTRANSFERASE"/>
    <property type="match status" value="1"/>
</dbReference>
<comment type="caution">
    <text evidence="2">The sequence shown here is derived from an EMBL/GenBank/DDBJ whole genome shotgun (WGS) entry which is preliminary data.</text>
</comment>
<organism evidence="2 3">
    <name type="scientific">Kocuria tytonicola</name>
    <dbReference type="NCBI Taxonomy" id="2055946"/>
    <lineage>
        <taxon>Bacteria</taxon>
        <taxon>Bacillati</taxon>
        <taxon>Actinomycetota</taxon>
        <taxon>Actinomycetes</taxon>
        <taxon>Micrococcales</taxon>
        <taxon>Micrococcaceae</taxon>
        <taxon>Kocuria</taxon>
    </lineage>
</organism>
<keyword evidence="2" id="KW-0808">Transferase</keyword>
<gene>
    <name evidence="2" type="ORF">EAE32_09030</name>
</gene>
<reference evidence="2 3" key="1">
    <citation type="submission" date="2018-10" db="EMBL/GenBank/DDBJ databases">
        <title>Kocuria tytonicola, new bacteria from the preen glands of American barn owls (Tyto furcata).</title>
        <authorList>
            <person name="Braun M.S."/>
            <person name="Wang E."/>
            <person name="Zimmermann S."/>
            <person name="Boutin S."/>
            <person name="Wagner H."/>
            <person name="Wink M."/>
        </authorList>
    </citation>
    <scope>NUCLEOTIDE SEQUENCE [LARGE SCALE GENOMIC DNA]</scope>
    <source>
        <strain evidence="2 3">473</strain>
    </source>
</reference>
<dbReference type="OrthoDB" id="9790710at2"/>
<name>A0A3L9L0R9_9MICC</name>
<dbReference type="Pfam" id="PF13692">
    <property type="entry name" value="Glyco_trans_1_4"/>
    <property type="match status" value="1"/>
</dbReference>
<dbReference type="AlphaFoldDB" id="A0A3L9L0R9"/>
<dbReference type="Proteomes" id="UP000277871">
    <property type="component" value="Unassembled WGS sequence"/>
</dbReference>
<feature type="compositionally biased region" description="Low complexity" evidence="1">
    <location>
        <begin position="363"/>
        <end position="376"/>
    </location>
</feature>
<dbReference type="GO" id="GO:0016757">
    <property type="term" value="F:glycosyltransferase activity"/>
    <property type="evidence" value="ECO:0007669"/>
    <property type="project" value="TreeGrafter"/>
</dbReference>
<dbReference type="PANTHER" id="PTHR12526:SF636">
    <property type="entry name" value="BLL3647 PROTEIN"/>
    <property type="match status" value="1"/>
</dbReference>
<evidence type="ECO:0000313" key="3">
    <source>
        <dbReference type="Proteomes" id="UP000277871"/>
    </source>
</evidence>